<dbReference type="PROSITE" id="PS51257">
    <property type="entry name" value="PROKAR_LIPOPROTEIN"/>
    <property type="match status" value="1"/>
</dbReference>
<comment type="caution">
    <text evidence="1">The sequence shown here is derived from an EMBL/GenBank/DDBJ whole genome shotgun (WGS) entry which is preliminary data.</text>
</comment>
<evidence type="ECO:0008006" key="2">
    <source>
        <dbReference type="Google" id="ProtNLM"/>
    </source>
</evidence>
<sequence>MKITKLLTLFVLGTIIMSSCKKDPYKTSHPDHGKIEFLANWHTEVEGFTLPEKYTLYVDGQTSTIPTTESVFPILLKAGEYSILVYSNSEKIIVEPSLSTVAEVKVDEDGFINGSIGWLFAMSDVIWVNEDMVNQVSGEMKQLARKLILILKIKDLSISYAGIIDESAILTGVASKLDYMTNGVISESEVKIKPEFRQGDNTGEFIASLDLLGIVPNSKEGQILSCKLLYNDGGKEKTIDITVDLTPFMKAFNTDKHIPMVLRLNILSTEGEIIGWEVVDGGSQSVIWPLNFAD</sequence>
<accession>A0A5J4SWC7</accession>
<dbReference type="EMBL" id="SNRY01000034">
    <property type="protein sequence ID" value="KAA6350062.1"/>
    <property type="molecule type" value="Genomic_DNA"/>
</dbReference>
<protein>
    <recommendedName>
        <fullName evidence="2">DUF5119 domain-containing protein</fullName>
    </recommendedName>
</protein>
<dbReference type="Pfam" id="PF08842">
    <property type="entry name" value="Mfa2"/>
    <property type="match status" value="1"/>
</dbReference>
<dbReference type="AlphaFoldDB" id="A0A5J4SWC7"/>
<reference evidence="1" key="1">
    <citation type="submission" date="2019-03" db="EMBL/GenBank/DDBJ databases">
        <title>Single cell metagenomics reveals metabolic interactions within the superorganism composed of flagellate Streblomastix strix and complex community of Bacteroidetes bacteria on its surface.</title>
        <authorList>
            <person name="Treitli S.C."/>
            <person name="Kolisko M."/>
            <person name="Husnik F."/>
            <person name="Keeling P."/>
            <person name="Hampl V."/>
        </authorList>
    </citation>
    <scope>NUCLEOTIDE SEQUENCE</scope>
    <source>
        <strain evidence="1">STM</strain>
    </source>
</reference>
<evidence type="ECO:0000313" key="1">
    <source>
        <dbReference type="EMBL" id="KAA6350062.1"/>
    </source>
</evidence>
<gene>
    <name evidence="1" type="ORF">EZS27_002526</name>
</gene>
<organism evidence="1">
    <name type="scientific">termite gut metagenome</name>
    <dbReference type="NCBI Taxonomy" id="433724"/>
    <lineage>
        <taxon>unclassified sequences</taxon>
        <taxon>metagenomes</taxon>
        <taxon>organismal metagenomes</taxon>
    </lineage>
</organism>
<dbReference type="InterPro" id="IPR014941">
    <property type="entry name" value="FimB/Mfa2/Mfa3"/>
</dbReference>
<name>A0A5J4SWC7_9ZZZZ</name>
<proteinExistence type="predicted"/>